<organism evidence="1 2">
    <name type="scientific">Ascosphaera apis ARSEF 7405</name>
    <dbReference type="NCBI Taxonomy" id="392613"/>
    <lineage>
        <taxon>Eukaryota</taxon>
        <taxon>Fungi</taxon>
        <taxon>Dikarya</taxon>
        <taxon>Ascomycota</taxon>
        <taxon>Pezizomycotina</taxon>
        <taxon>Eurotiomycetes</taxon>
        <taxon>Eurotiomycetidae</taxon>
        <taxon>Onygenales</taxon>
        <taxon>Ascosphaeraceae</taxon>
        <taxon>Ascosphaera</taxon>
    </lineage>
</organism>
<gene>
    <name evidence="1" type="ORF">AAP_01491</name>
</gene>
<comment type="caution">
    <text evidence="1">The sequence shown here is derived from an EMBL/GenBank/DDBJ whole genome shotgun (WGS) entry which is preliminary data.</text>
</comment>
<evidence type="ECO:0000313" key="2">
    <source>
        <dbReference type="Proteomes" id="UP000242877"/>
    </source>
</evidence>
<accession>A0A162IL29</accession>
<dbReference type="AlphaFoldDB" id="A0A162IL29"/>
<reference evidence="1 2" key="1">
    <citation type="journal article" date="2016" name="Genome Biol. Evol.">
        <title>Divergent and convergent evolution of fungal pathogenicity.</title>
        <authorList>
            <person name="Shang Y."/>
            <person name="Xiao G."/>
            <person name="Zheng P."/>
            <person name="Cen K."/>
            <person name="Zhan S."/>
            <person name="Wang C."/>
        </authorList>
    </citation>
    <scope>NUCLEOTIDE SEQUENCE [LARGE SCALE GENOMIC DNA]</scope>
    <source>
        <strain evidence="1 2">ARSEF 7405</strain>
    </source>
</reference>
<sequence>MTKIRSTATTHAHAQAQAHVQEATLRTFHDWFKWYVLMKNSITPRELWPVYIEKQSPHDPDYPPPIPRPDFSDIRDGATHVRQLTPHELQQYQMLYQIYQDEKQERDEQVKALDELHSMMLRSVEDTPFVILEEYKTCAALFQFLKRTYGPTKETVSEEFVDLCRNSHRILDMDERCGRWLDLAKHWESFPCSSNKDVRHFFRMDQENVDARWAYGLDDMEKKDNKTAYEMIMETRDFYRRMRLLEARFEAESLEDQVSGSLTLA</sequence>
<name>A0A162IL29_9EURO</name>
<dbReference type="OrthoDB" id="4203741at2759"/>
<dbReference type="Proteomes" id="UP000242877">
    <property type="component" value="Unassembled WGS sequence"/>
</dbReference>
<proteinExistence type="predicted"/>
<protein>
    <submittedName>
        <fullName evidence="1">Uncharacterized protein</fullName>
    </submittedName>
</protein>
<dbReference type="EMBL" id="AZGZ01000005">
    <property type="protein sequence ID" value="KZZ95003.1"/>
    <property type="molecule type" value="Genomic_DNA"/>
</dbReference>
<keyword evidence="2" id="KW-1185">Reference proteome</keyword>
<evidence type="ECO:0000313" key="1">
    <source>
        <dbReference type="EMBL" id="KZZ95003.1"/>
    </source>
</evidence>
<dbReference type="VEuPathDB" id="FungiDB:AAP_01491"/>